<keyword evidence="2 4" id="KW-0238">DNA-binding</keyword>
<organism evidence="6 7">
    <name type="scientific">Pseudomonas knackmussii (strain DSM 6978 / CCUG 54928 / LMG 23759 / B13)</name>
    <dbReference type="NCBI Taxonomy" id="1301098"/>
    <lineage>
        <taxon>Bacteria</taxon>
        <taxon>Pseudomonadati</taxon>
        <taxon>Pseudomonadota</taxon>
        <taxon>Gammaproteobacteria</taxon>
        <taxon>Pseudomonadales</taxon>
        <taxon>Pseudomonadaceae</taxon>
        <taxon>Pseudomonas</taxon>
    </lineage>
</organism>
<dbReference type="InterPro" id="IPR009057">
    <property type="entry name" value="Homeodomain-like_sf"/>
</dbReference>
<dbReference type="InterPro" id="IPR036271">
    <property type="entry name" value="Tet_transcr_reg_TetR-rel_C_sf"/>
</dbReference>
<dbReference type="STRING" id="1301098.PKB_2905"/>
<dbReference type="PROSITE" id="PS50977">
    <property type="entry name" value="HTH_TETR_2"/>
    <property type="match status" value="1"/>
</dbReference>
<dbReference type="EMBL" id="HG322950">
    <property type="protein sequence ID" value="CDF84252.1"/>
    <property type="molecule type" value="Genomic_DNA"/>
</dbReference>
<reference evidence="6 7" key="1">
    <citation type="submission" date="2013-03" db="EMBL/GenBank/DDBJ databases">
        <authorList>
            <person name="Linke B."/>
        </authorList>
    </citation>
    <scope>NUCLEOTIDE SEQUENCE [LARGE SCALE GENOMIC DNA]</scope>
    <source>
        <strain evidence="6 7">B13</strain>
    </source>
</reference>
<keyword evidence="7" id="KW-1185">Reference proteome</keyword>
<keyword evidence="3" id="KW-0804">Transcription</keyword>
<dbReference type="GO" id="GO:0003677">
    <property type="term" value="F:DNA binding"/>
    <property type="evidence" value="ECO:0007669"/>
    <property type="project" value="UniProtKB-UniRule"/>
</dbReference>
<name>A0A024HIC0_PSEKB</name>
<evidence type="ECO:0000256" key="3">
    <source>
        <dbReference type="ARBA" id="ARBA00023163"/>
    </source>
</evidence>
<dbReference type="SUPFAM" id="SSF46689">
    <property type="entry name" value="Homeodomain-like"/>
    <property type="match status" value="1"/>
</dbReference>
<dbReference type="Gene3D" id="1.10.10.60">
    <property type="entry name" value="Homeodomain-like"/>
    <property type="match status" value="1"/>
</dbReference>
<dbReference type="AlphaFoldDB" id="A0A024HIC0"/>
<gene>
    <name evidence="6" type="primary">orf66</name>
    <name evidence="6" type="ORF">PKB_2905</name>
</gene>
<evidence type="ECO:0000313" key="6">
    <source>
        <dbReference type="EMBL" id="CDF84252.1"/>
    </source>
</evidence>
<protein>
    <submittedName>
        <fullName evidence="6">Putative transcriptional regulator</fullName>
    </submittedName>
</protein>
<dbReference type="Pfam" id="PF00440">
    <property type="entry name" value="TetR_N"/>
    <property type="match status" value="1"/>
</dbReference>
<feature type="domain" description="HTH tetR-type" evidence="5">
    <location>
        <begin position="9"/>
        <end position="69"/>
    </location>
</feature>
<keyword evidence="1" id="KW-0805">Transcription regulation</keyword>
<accession>A0A024HIC0</accession>
<reference evidence="6 7" key="2">
    <citation type="submission" date="2014-05" db="EMBL/GenBank/DDBJ databases">
        <title>Genome sequence of the 3-chlorobenzoate degrading bacterium Pseudomonas knackmussii B13 shows multiple evidence for horizontal gene transfer.</title>
        <authorList>
            <person name="Miyazaki R."/>
            <person name="Bertelli C."/>
            <person name="Falquet L."/>
            <person name="Robinson-Rechavi M."/>
            <person name="Gharib W."/>
            <person name="Roy S."/>
            <person name="Van der Meer J.R."/>
        </authorList>
    </citation>
    <scope>NUCLEOTIDE SEQUENCE [LARGE SCALE GENOMIC DNA]</scope>
    <source>
        <strain evidence="6 7">B13</strain>
    </source>
</reference>
<dbReference type="Gene3D" id="1.10.357.10">
    <property type="entry name" value="Tetracycline Repressor, domain 2"/>
    <property type="match status" value="1"/>
</dbReference>
<dbReference type="PANTHER" id="PTHR47506:SF7">
    <property type="entry name" value="TRANSCRIPTIONAL REGULATORY PROTEIN"/>
    <property type="match status" value="1"/>
</dbReference>
<evidence type="ECO:0000259" key="5">
    <source>
        <dbReference type="PROSITE" id="PS50977"/>
    </source>
</evidence>
<dbReference type="PANTHER" id="PTHR47506">
    <property type="entry name" value="TRANSCRIPTIONAL REGULATORY PROTEIN"/>
    <property type="match status" value="1"/>
</dbReference>
<dbReference type="OrthoDB" id="9798857at2"/>
<evidence type="ECO:0000313" key="7">
    <source>
        <dbReference type="Proteomes" id="UP000025241"/>
    </source>
</evidence>
<proteinExistence type="predicted"/>
<sequence>MRYPEDHKAQTRQKIIDEASRRFRREGVEATGLQTLMKALGLTHGGFYAHFKSKDELVEIALQAAAEQLREVSRKSFEGPDPLPQFIDRYLSEAHRDHPESGCPFPTLSAELGARGQPSPTTDQSVRNRLEMIENALPADHDPDQAIATLSALVGALVLSRSVADKALSERLLESTKRYLKRELPGNTGA</sequence>
<evidence type="ECO:0000256" key="1">
    <source>
        <dbReference type="ARBA" id="ARBA00023015"/>
    </source>
</evidence>
<dbReference type="Proteomes" id="UP000025241">
    <property type="component" value="Chromosome I"/>
</dbReference>
<dbReference type="RefSeq" id="WP_043252737.1">
    <property type="nucleotide sequence ID" value="NZ_HG322950.1"/>
</dbReference>
<dbReference type="SUPFAM" id="SSF48498">
    <property type="entry name" value="Tetracyclin repressor-like, C-terminal domain"/>
    <property type="match status" value="1"/>
</dbReference>
<dbReference type="PRINTS" id="PR00455">
    <property type="entry name" value="HTHTETR"/>
</dbReference>
<dbReference type="HOGENOM" id="CLU_069356_28_2_6"/>
<dbReference type="PATRIC" id="fig|1301098.3.peg.2925"/>
<dbReference type="KEGG" id="pkc:PKB_2905"/>
<dbReference type="InterPro" id="IPR001647">
    <property type="entry name" value="HTH_TetR"/>
</dbReference>
<dbReference type="eggNOG" id="COG1309">
    <property type="taxonomic scope" value="Bacteria"/>
</dbReference>
<evidence type="ECO:0000256" key="2">
    <source>
        <dbReference type="ARBA" id="ARBA00023125"/>
    </source>
</evidence>
<feature type="DNA-binding region" description="H-T-H motif" evidence="4">
    <location>
        <begin position="32"/>
        <end position="51"/>
    </location>
</feature>
<evidence type="ECO:0000256" key="4">
    <source>
        <dbReference type="PROSITE-ProRule" id="PRU00335"/>
    </source>
</evidence>